<protein>
    <submittedName>
        <fullName evidence="4">DNA-protecting protein DprA</fullName>
    </submittedName>
</protein>
<evidence type="ECO:0000259" key="2">
    <source>
        <dbReference type="Pfam" id="PF02481"/>
    </source>
</evidence>
<feature type="domain" description="DprA winged helix" evidence="3">
    <location>
        <begin position="327"/>
        <end position="373"/>
    </location>
</feature>
<dbReference type="Gene3D" id="3.40.50.450">
    <property type="match status" value="1"/>
</dbReference>
<proteinExistence type="inferred from homology"/>
<organism evidence="4 5">
    <name type="scientific">Pelistega suis</name>
    <dbReference type="NCBI Taxonomy" id="1631957"/>
    <lineage>
        <taxon>Bacteria</taxon>
        <taxon>Pseudomonadati</taxon>
        <taxon>Pseudomonadota</taxon>
        <taxon>Betaproteobacteria</taxon>
        <taxon>Burkholderiales</taxon>
        <taxon>Alcaligenaceae</taxon>
        <taxon>Pelistega</taxon>
    </lineage>
</organism>
<comment type="caution">
    <text evidence="4">The sequence shown here is derived from an EMBL/GenBank/DDBJ whole genome shotgun (WGS) entry which is preliminary data.</text>
</comment>
<evidence type="ECO:0000313" key="4">
    <source>
        <dbReference type="EMBL" id="NOL50657.1"/>
    </source>
</evidence>
<gene>
    <name evidence="4" type="primary">dprA</name>
    <name evidence="4" type="ORF">HKX39_00505</name>
</gene>
<dbReference type="Pfam" id="PF17782">
    <property type="entry name" value="WHD_DprA"/>
    <property type="match status" value="1"/>
</dbReference>
<dbReference type="RefSeq" id="WP_171679362.1">
    <property type="nucleotide sequence ID" value="NZ_JABGBN010000001.1"/>
</dbReference>
<reference evidence="4 5" key="1">
    <citation type="submission" date="2020-05" db="EMBL/GenBank/DDBJ databases">
        <authorList>
            <person name="Niu N."/>
        </authorList>
    </citation>
    <scope>NUCLEOTIDE SEQUENCE [LARGE SCALE GENOMIC DNA]</scope>
    <source>
        <strain evidence="4 5">3340-03</strain>
    </source>
</reference>
<dbReference type="InterPro" id="IPR003488">
    <property type="entry name" value="DprA"/>
</dbReference>
<dbReference type="InterPro" id="IPR057666">
    <property type="entry name" value="DrpA_SLOG"/>
</dbReference>
<dbReference type="EMBL" id="JABGBN010000001">
    <property type="protein sequence ID" value="NOL50657.1"/>
    <property type="molecule type" value="Genomic_DNA"/>
</dbReference>
<dbReference type="NCBIfam" id="TIGR00732">
    <property type="entry name" value="dprA"/>
    <property type="match status" value="1"/>
</dbReference>
<dbReference type="AlphaFoldDB" id="A0A849P6N7"/>
<dbReference type="Proteomes" id="UP000537862">
    <property type="component" value="Unassembled WGS sequence"/>
</dbReference>
<comment type="similarity">
    <text evidence="1">Belongs to the DprA/Smf family.</text>
</comment>
<dbReference type="SUPFAM" id="SSF102405">
    <property type="entry name" value="MCP/YpsA-like"/>
    <property type="match status" value="1"/>
</dbReference>
<dbReference type="InterPro" id="IPR041614">
    <property type="entry name" value="DprA_WH"/>
</dbReference>
<feature type="domain" description="Smf/DprA SLOG" evidence="2">
    <location>
        <begin position="91"/>
        <end position="301"/>
    </location>
</feature>
<dbReference type="Pfam" id="PF02481">
    <property type="entry name" value="DNA_processg_A"/>
    <property type="match status" value="1"/>
</dbReference>
<dbReference type="PANTHER" id="PTHR43022:SF1">
    <property type="entry name" value="PROTEIN SMF"/>
    <property type="match status" value="1"/>
</dbReference>
<sequence>MQNNALIAHSETELYAWLRLTLEPGIGSVGAKNLLARFGLPQQIFEAKFTELMSIVGEKLALQLREPCSLAIQEQINKTVEWLQKDPEHHILTLADNAYPQSLLDTHDPPILLYLDGQIEVFQKQAIAIVGARHATLGGEQNAHAFAKYLAQQDWCVISGLAKGIDAAAHEGALASGQFGATIAVMGTGINRIYPAEHRDLAWQIKKNGALISEFPLDTRSAAHHFPMRNRIVAGLSRGVVVVEAAQKSGSLITARLAGDLGKEIFAIPGSIHSPLSRGCHQLIRQGAKLVETGQDIFEELGHPVRVAAPQPDEISQKKGDIPIEFQQILAMIGFDPIVPAVLQEKLAIDDAQMSQLLIAMELQGLIVRLVDGRYQQKHGTA</sequence>
<evidence type="ECO:0000313" key="5">
    <source>
        <dbReference type="Proteomes" id="UP000537862"/>
    </source>
</evidence>
<dbReference type="SUPFAM" id="SSF47781">
    <property type="entry name" value="RuvA domain 2-like"/>
    <property type="match status" value="1"/>
</dbReference>
<dbReference type="GO" id="GO:0009294">
    <property type="term" value="P:DNA-mediated transformation"/>
    <property type="evidence" value="ECO:0007669"/>
    <property type="project" value="InterPro"/>
</dbReference>
<keyword evidence="5" id="KW-1185">Reference proteome</keyword>
<evidence type="ECO:0000259" key="3">
    <source>
        <dbReference type="Pfam" id="PF17782"/>
    </source>
</evidence>
<dbReference type="PANTHER" id="PTHR43022">
    <property type="entry name" value="PROTEIN SMF"/>
    <property type="match status" value="1"/>
</dbReference>
<accession>A0A849P6N7</accession>
<name>A0A849P6N7_9BURK</name>
<dbReference type="InterPro" id="IPR010994">
    <property type="entry name" value="RuvA_2-like"/>
</dbReference>
<evidence type="ECO:0000256" key="1">
    <source>
        <dbReference type="ARBA" id="ARBA00006525"/>
    </source>
</evidence>